<reference evidence="7" key="1">
    <citation type="submission" date="2023-03" db="EMBL/GenBank/DDBJ databases">
        <title>Chromosome-scale reference genome and RAD-based genetic map of yellow starthistle (Centaurea solstitialis) reveal putative structural variation and QTLs associated with invader traits.</title>
        <authorList>
            <person name="Reatini B."/>
            <person name="Cang F.A."/>
            <person name="Jiang Q."/>
            <person name="Mckibben M.T.W."/>
            <person name="Barker M.S."/>
            <person name="Rieseberg L.H."/>
            <person name="Dlugosch K.M."/>
        </authorList>
    </citation>
    <scope>NUCLEOTIDE SEQUENCE</scope>
    <source>
        <strain evidence="7">CAN-66</strain>
        <tissue evidence="7">Leaf</tissue>
    </source>
</reference>
<dbReference type="Pfam" id="PF04434">
    <property type="entry name" value="SWIM"/>
    <property type="match status" value="1"/>
</dbReference>
<dbReference type="InterPro" id="IPR006564">
    <property type="entry name" value="Znf_PMZ"/>
</dbReference>
<dbReference type="PANTHER" id="PTHR31973:SF188">
    <property type="entry name" value="POLYPROTEIN, PUTATIVE-RELATED"/>
    <property type="match status" value="1"/>
</dbReference>
<dbReference type="EMBL" id="JARYMX010000004">
    <property type="protein sequence ID" value="KAJ9553122.1"/>
    <property type="molecule type" value="Genomic_DNA"/>
</dbReference>
<dbReference type="Proteomes" id="UP001172457">
    <property type="component" value="Chromosome 4"/>
</dbReference>
<accession>A0AA38TKH9</accession>
<keyword evidence="2 4" id="KW-0863">Zinc-finger</keyword>
<dbReference type="PROSITE" id="PS50966">
    <property type="entry name" value="ZF_SWIM"/>
    <property type="match status" value="1"/>
</dbReference>
<dbReference type="AlphaFoldDB" id="A0AA38TKH9"/>
<evidence type="ECO:0000256" key="3">
    <source>
        <dbReference type="ARBA" id="ARBA00022833"/>
    </source>
</evidence>
<keyword evidence="8" id="KW-1185">Reference proteome</keyword>
<protein>
    <recommendedName>
        <fullName evidence="6">SWIM-type domain-containing protein</fullName>
    </recommendedName>
</protein>
<dbReference type="GO" id="GO:0008270">
    <property type="term" value="F:zinc ion binding"/>
    <property type="evidence" value="ECO:0007669"/>
    <property type="project" value="UniProtKB-KW"/>
</dbReference>
<evidence type="ECO:0000313" key="7">
    <source>
        <dbReference type="EMBL" id="KAJ9553122.1"/>
    </source>
</evidence>
<proteinExistence type="predicted"/>
<evidence type="ECO:0000259" key="6">
    <source>
        <dbReference type="PROSITE" id="PS50966"/>
    </source>
</evidence>
<feature type="domain" description="SWIM-type" evidence="6">
    <location>
        <begin position="281"/>
        <end position="313"/>
    </location>
</feature>
<keyword evidence="3" id="KW-0862">Zinc</keyword>
<keyword evidence="1" id="KW-0479">Metal-binding</keyword>
<sequence length="432" mass="49545">MSGLPKEVTGTGKELAYVDMYGNWEDSFMKIDDFKEELRKRNAGSVVEIDFETKAACFKGFLAGCRPYIGLDACHLKRKFNGVLAPNGNNGMFPVAYVVLESENTNSWTWFLESLKKAIGNPNGLVISSDMHKGLSHRFILMLSTENKHFRGDFFMLKLWVAANTYSTSKHDRLLGEIGSVRGEAITYLNENHKKIWSRSKFGTAVKCDYITNNISETFNSWIGELRYKPVFDLLDGIREKLMERFDKKKRIVNKWKGPLVPSTRKSGENCAEVKCKEKRWEVILDERKCSCRVWQVKGLPCVHAAAFIAFAREANWEKYVDLYYTVDKFKEAYALEIAPMSEKDQWEHLGVADKIYPPVIKRPPGRPRKNRIIPANEPIKRHKRPRCGIYGHHKRTCKNPAPLSTPEGSHETSTSKRLDTTRNLGYVMQTS</sequence>
<evidence type="ECO:0000313" key="8">
    <source>
        <dbReference type="Proteomes" id="UP001172457"/>
    </source>
</evidence>
<dbReference type="PANTHER" id="PTHR31973">
    <property type="entry name" value="POLYPROTEIN, PUTATIVE-RELATED"/>
    <property type="match status" value="1"/>
</dbReference>
<name>A0AA38TKH9_9ASTR</name>
<evidence type="ECO:0000256" key="1">
    <source>
        <dbReference type="ARBA" id="ARBA00022723"/>
    </source>
</evidence>
<dbReference type="Pfam" id="PF10551">
    <property type="entry name" value="MULE"/>
    <property type="match status" value="1"/>
</dbReference>
<comment type="caution">
    <text evidence="7">The sequence shown here is derived from an EMBL/GenBank/DDBJ whole genome shotgun (WGS) entry which is preliminary data.</text>
</comment>
<evidence type="ECO:0000256" key="2">
    <source>
        <dbReference type="ARBA" id="ARBA00022771"/>
    </source>
</evidence>
<dbReference type="InterPro" id="IPR007527">
    <property type="entry name" value="Znf_SWIM"/>
</dbReference>
<dbReference type="InterPro" id="IPR018289">
    <property type="entry name" value="MULE_transposase_dom"/>
</dbReference>
<evidence type="ECO:0000256" key="4">
    <source>
        <dbReference type="PROSITE-ProRule" id="PRU00325"/>
    </source>
</evidence>
<feature type="compositionally biased region" description="Basic and acidic residues" evidence="5">
    <location>
        <begin position="409"/>
        <end position="421"/>
    </location>
</feature>
<evidence type="ECO:0000256" key="5">
    <source>
        <dbReference type="SAM" id="MobiDB-lite"/>
    </source>
</evidence>
<organism evidence="7 8">
    <name type="scientific">Centaurea solstitialis</name>
    <name type="common">yellow star-thistle</name>
    <dbReference type="NCBI Taxonomy" id="347529"/>
    <lineage>
        <taxon>Eukaryota</taxon>
        <taxon>Viridiplantae</taxon>
        <taxon>Streptophyta</taxon>
        <taxon>Embryophyta</taxon>
        <taxon>Tracheophyta</taxon>
        <taxon>Spermatophyta</taxon>
        <taxon>Magnoliopsida</taxon>
        <taxon>eudicotyledons</taxon>
        <taxon>Gunneridae</taxon>
        <taxon>Pentapetalae</taxon>
        <taxon>asterids</taxon>
        <taxon>campanulids</taxon>
        <taxon>Asterales</taxon>
        <taxon>Asteraceae</taxon>
        <taxon>Carduoideae</taxon>
        <taxon>Cardueae</taxon>
        <taxon>Centaureinae</taxon>
        <taxon>Centaurea</taxon>
    </lineage>
</organism>
<feature type="region of interest" description="Disordered" evidence="5">
    <location>
        <begin position="397"/>
        <end position="423"/>
    </location>
</feature>
<dbReference type="SMART" id="SM00575">
    <property type="entry name" value="ZnF_PMZ"/>
    <property type="match status" value="1"/>
</dbReference>
<gene>
    <name evidence="7" type="ORF">OSB04_017167</name>
</gene>